<comment type="caution">
    <text evidence="1">The sequence shown here is derived from an EMBL/GenBank/DDBJ whole genome shotgun (WGS) entry which is preliminary data.</text>
</comment>
<evidence type="ECO:0000313" key="2">
    <source>
        <dbReference type="Proteomes" id="UP000197032"/>
    </source>
</evidence>
<accession>A0A1Z5HTS0</accession>
<dbReference type="AlphaFoldDB" id="A0A1Z5HTS0"/>
<evidence type="ECO:0000313" key="1">
    <source>
        <dbReference type="EMBL" id="GAW92731.1"/>
    </source>
</evidence>
<reference evidence="2" key="1">
    <citation type="journal article" date="2017" name="Appl. Environ. Microbiol.">
        <title>Genomic analysis of Calderihabitans maritimus KKC1, a thermophilic hydrogenogenic carboxydotrophic bacterium isolated from marine sediment.</title>
        <authorList>
            <person name="Omae K."/>
            <person name="Yoneda Y."/>
            <person name="Fukuyama Y."/>
            <person name="Yoshida T."/>
            <person name="Sako Y."/>
        </authorList>
    </citation>
    <scope>NUCLEOTIDE SEQUENCE [LARGE SCALE GENOMIC DNA]</scope>
    <source>
        <strain evidence="2">KKC1</strain>
    </source>
</reference>
<sequence>MERLTPVKSIELMPILFKGKGYRPAKRQPLKSAVMSSSW</sequence>
<organism evidence="1 2">
    <name type="scientific">Calderihabitans maritimus</name>
    <dbReference type="NCBI Taxonomy" id="1246530"/>
    <lineage>
        <taxon>Bacteria</taxon>
        <taxon>Bacillati</taxon>
        <taxon>Bacillota</taxon>
        <taxon>Clostridia</taxon>
        <taxon>Neomoorellales</taxon>
        <taxon>Calderihabitantaceae</taxon>
        <taxon>Calderihabitans</taxon>
    </lineage>
</organism>
<protein>
    <submittedName>
        <fullName evidence="1">Uncharacterized protein</fullName>
    </submittedName>
</protein>
<gene>
    <name evidence="1" type="ORF">KKC1_18810</name>
</gene>
<dbReference type="Proteomes" id="UP000197032">
    <property type="component" value="Unassembled WGS sequence"/>
</dbReference>
<dbReference type="EMBL" id="BDGJ01000091">
    <property type="protein sequence ID" value="GAW92731.1"/>
    <property type="molecule type" value="Genomic_DNA"/>
</dbReference>
<keyword evidence="2" id="KW-1185">Reference proteome</keyword>
<proteinExistence type="predicted"/>
<name>A0A1Z5HTS0_9FIRM</name>